<dbReference type="Proteomes" id="UP001501697">
    <property type="component" value="Unassembled WGS sequence"/>
</dbReference>
<evidence type="ECO:0000256" key="3">
    <source>
        <dbReference type="PROSITE-ProRule" id="PRU00289"/>
    </source>
</evidence>
<dbReference type="CDD" id="cd01127">
    <property type="entry name" value="TrwB_TraG_TraD_VirD4"/>
    <property type="match status" value="1"/>
</dbReference>
<name>A0ABP7AF71_9MICO</name>
<gene>
    <name evidence="6" type="ORF">GCM10022200_12250</name>
</gene>
<dbReference type="InterPro" id="IPR027417">
    <property type="entry name" value="P-loop_NTPase"/>
</dbReference>
<evidence type="ECO:0000313" key="6">
    <source>
        <dbReference type="EMBL" id="GAA3630983.1"/>
    </source>
</evidence>
<dbReference type="EMBL" id="BAAAYU010000003">
    <property type="protein sequence ID" value="GAA3630983.1"/>
    <property type="molecule type" value="Genomic_DNA"/>
</dbReference>
<evidence type="ECO:0000256" key="1">
    <source>
        <dbReference type="ARBA" id="ARBA00022741"/>
    </source>
</evidence>
<reference evidence="7" key="1">
    <citation type="journal article" date="2019" name="Int. J. Syst. Evol. Microbiol.">
        <title>The Global Catalogue of Microorganisms (GCM) 10K type strain sequencing project: providing services to taxonomists for standard genome sequencing and annotation.</title>
        <authorList>
            <consortium name="The Broad Institute Genomics Platform"/>
            <consortium name="The Broad Institute Genome Sequencing Center for Infectious Disease"/>
            <person name="Wu L."/>
            <person name="Ma J."/>
        </authorList>
    </citation>
    <scope>NUCLEOTIDE SEQUENCE [LARGE SCALE GENOMIC DNA]</scope>
    <source>
        <strain evidence="7">JCM 16544</strain>
    </source>
</reference>
<feature type="domain" description="FtsK" evidence="5">
    <location>
        <begin position="341"/>
        <end position="524"/>
    </location>
</feature>
<feature type="binding site" evidence="3">
    <location>
        <begin position="359"/>
        <end position="366"/>
    </location>
    <ligand>
        <name>ATP</name>
        <dbReference type="ChEBI" id="CHEBI:30616"/>
    </ligand>
</feature>
<evidence type="ECO:0000313" key="7">
    <source>
        <dbReference type="Proteomes" id="UP001501697"/>
    </source>
</evidence>
<keyword evidence="7" id="KW-1185">Reference proteome</keyword>
<keyword evidence="4" id="KW-0472">Membrane</keyword>
<keyword evidence="4" id="KW-0812">Transmembrane</keyword>
<dbReference type="Gene3D" id="3.40.50.300">
    <property type="entry name" value="P-loop containing nucleotide triphosphate hydrolases"/>
    <property type="match status" value="3"/>
</dbReference>
<dbReference type="RefSeq" id="WP_344737079.1">
    <property type="nucleotide sequence ID" value="NZ_BAAAYU010000003.1"/>
</dbReference>
<keyword evidence="2 3" id="KW-0067">ATP-binding</keyword>
<dbReference type="InterPro" id="IPR002543">
    <property type="entry name" value="FtsK_dom"/>
</dbReference>
<dbReference type="PANTHER" id="PTHR22683:SF1">
    <property type="entry name" value="TYPE VII SECRETION SYSTEM PROTEIN ESSC"/>
    <property type="match status" value="1"/>
</dbReference>
<keyword evidence="4" id="KW-1133">Transmembrane helix</keyword>
<proteinExistence type="predicted"/>
<evidence type="ECO:0000259" key="5">
    <source>
        <dbReference type="PROSITE" id="PS50901"/>
    </source>
</evidence>
<evidence type="ECO:0000256" key="2">
    <source>
        <dbReference type="ARBA" id="ARBA00022840"/>
    </source>
</evidence>
<dbReference type="InterPro" id="IPR050206">
    <property type="entry name" value="FtsK/SpoIIIE/SftA"/>
</dbReference>
<dbReference type="PROSITE" id="PS50901">
    <property type="entry name" value="FTSK"/>
    <property type="match status" value="1"/>
</dbReference>
<dbReference type="Pfam" id="PF01580">
    <property type="entry name" value="FtsK_SpoIIIE"/>
    <property type="match status" value="1"/>
</dbReference>
<dbReference type="SUPFAM" id="SSF52540">
    <property type="entry name" value="P-loop containing nucleoside triphosphate hydrolases"/>
    <property type="match status" value="1"/>
</dbReference>
<comment type="caution">
    <text evidence="6">The sequence shown here is derived from an EMBL/GenBank/DDBJ whole genome shotgun (WGS) entry which is preliminary data.</text>
</comment>
<evidence type="ECO:0000256" key="4">
    <source>
        <dbReference type="SAM" id="Phobius"/>
    </source>
</evidence>
<sequence>MTTALDAAEPLVLPDAWEPPARPPLPLVASTVPMVGAVVLWAVTGSMLTLWLAALGPLIALASVLDHRRATRSGRRRADSAAAGARRRVAAEIEARHARERAARWLRHPDVAGAVTASDAVWREREVGGLVIGAGEVASSITVAGGRGDQESTSLRARASVLDGAPVVVDPRDGVVVVGQGVAAAAVHRALVLQLALTAAPGSVRLVGPLRGGDAWAAELPHRLVAEGSTLALAATADADLVIARADSSRARPARCAVVVRVDAPGTAVVSQAGIDRVVVPEAIAMEQAVWIARDLAARAERTLGVTAAPPASLSLSSLPATSRATQGRDALEVAFGIGDDGPALVDLVADGPHAIVAGITGSGKSELLISWIVALCAMHSTTQVTFLLADFKGGSAFEPLAGLPHVVGVVTDLDGGGARRALESLRAEIRRREGALADAGARDILDPRVELPRLVVVVDEFAALLADHPELDVMFTDLAARGRALGIHLVLGTQRVTGVVRERLLANVPLRLSLRVADPVDSRTVVGSDAAARIPGGVAGRGVALVRRAGDAVPERVRVARADADDIARVIERAAGQRAPRTWLPPLPRRVELPDLVRADDEIALGLADEPERQRQVTAGLTLADRGLAVVGGAGSGLTTVIDVISAQADRLVRVPADLEQAWDAVCRATDVPVDRGTVVAIDDLDALLAGFPPEYAQELRERLEHLARTAGATGSLVVASARRPSGPVARVLDLLPRRLLLPLPSRTDHVAAGGSSEHYLAGAPPGRARLDGIAVQVATAPRRPVALAGPPSPWHPSAPLTGWVGRPGPTSRAALAAWRTGGVRVVSLDEYVADPTVTADGRVLVHGDADDWQRHWRVLASLRGDHHLAIDAACAAEYRVLTASRALPPFCHPGRGRAWLIDAGADAVRVVLPQPDVGSEDVTESS</sequence>
<organism evidence="6 7">
    <name type="scientific">Microbacterium awajiense</name>
    <dbReference type="NCBI Taxonomy" id="415214"/>
    <lineage>
        <taxon>Bacteria</taxon>
        <taxon>Bacillati</taxon>
        <taxon>Actinomycetota</taxon>
        <taxon>Actinomycetes</taxon>
        <taxon>Micrococcales</taxon>
        <taxon>Microbacteriaceae</taxon>
        <taxon>Microbacterium</taxon>
    </lineage>
</organism>
<protein>
    <recommendedName>
        <fullName evidence="5">FtsK domain-containing protein</fullName>
    </recommendedName>
</protein>
<feature type="transmembrane region" description="Helical" evidence="4">
    <location>
        <begin position="38"/>
        <end position="65"/>
    </location>
</feature>
<dbReference type="PANTHER" id="PTHR22683">
    <property type="entry name" value="SPORULATION PROTEIN RELATED"/>
    <property type="match status" value="1"/>
</dbReference>
<accession>A0ABP7AF71</accession>
<keyword evidence="1 3" id="KW-0547">Nucleotide-binding</keyword>